<evidence type="ECO:0000259" key="1">
    <source>
        <dbReference type="SMART" id="SM01012"/>
    </source>
</evidence>
<evidence type="ECO:0000313" key="2">
    <source>
        <dbReference type="EMBL" id="HIQ70664.1"/>
    </source>
</evidence>
<dbReference type="InterPro" id="IPR011006">
    <property type="entry name" value="CheY-like_superfamily"/>
</dbReference>
<dbReference type="Proteomes" id="UP000886887">
    <property type="component" value="Unassembled WGS sequence"/>
</dbReference>
<gene>
    <name evidence="2" type="ORF">IAB73_00385</name>
</gene>
<reference evidence="2" key="1">
    <citation type="submission" date="2020-10" db="EMBL/GenBank/DDBJ databases">
        <authorList>
            <person name="Gilroy R."/>
        </authorList>
    </citation>
    <scope>NUCLEOTIDE SEQUENCE</scope>
    <source>
        <strain evidence="2">ChiSxjej2B14-6234</strain>
    </source>
</reference>
<dbReference type="InterPro" id="IPR036388">
    <property type="entry name" value="WH-like_DNA-bd_sf"/>
</dbReference>
<proteinExistence type="predicted"/>
<dbReference type="SUPFAM" id="SSF52172">
    <property type="entry name" value="CheY-like"/>
    <property type="match status" value="1"/>
</dbReference>
<organism evidence="2 3">
    <name type="scientific">Candidatus Onthenecus intestinigallinarum</name>
    <dbReference type="NCBI Taxonomy" id="2840875"/>
    <lineage>
        <taxon>Bacteria</taxon>
        <taxon>Bacillati</taxon>
        <taxon>Bacillota</taxon>
        <taxon>Clostridia</taxon>
        <taxon>Eubacteriales</taxon>
        <taxon>Candidatus Onthenecus</taxon>
    </lineage>
</organism>
<accession>A0A9D0Z7N1</accession>
<protein>
    <submittedName>
        <fullName evidence="2">ANTAR domain-containing protein</fullName>
    </submittedName>
</protein>
<comment type="caution">
    <text evidence="2">The sequence shown here is derived from an EMBL/GenBank/DDBJ whole genome shotgun (WGS) entry which is preliminary data.</text>
</comment>
<dbReference type="AlphaFoldDB" id="A0A9D0Z7N1"/>
<sequence>MRRQSRPASRTADEGRLIGEAKRALMARGMTEAEAHRFLQRESMRLGVRMAVCARMALDRN</sequence>
<dbReference type="Gene3D" id="1.10.10.10">
    <property type="entry name" value="Winged helix-like DNA-binding domain superfamily/Winged helix DNA-binding domain"/>
    <property type="match status" value="1"/>
</dbReference>
<dbReference type="InterPro" id="IPR005561">
    <property type="entry name" value="ANTAR"/>
</dbReference>
<dbReference type="EMBL" id="DVFJ01000001">
    <property type="protein sequence ID" value="HIQ70664.1"/>
    <property type="molecule type" value="Genomic_DNA"/>
</dbReference>
<dbReference type="Pfam" id="PF03861">
    <property type="entry name" value="ANTAR"/>
    <property type="match status" value="1"/>
</dbReference>
<reference evidence="2" key="2">
    <citation type="journal article" date="2021" name="PeerJ">
        <title>Extensive microbial diversity within the chicken gut microbiome revealed by metagenomics and culture.</title>
        <authorList>
            <person name="Gilroy R."/>
            <person name="Ravi A."/>
            <person name="Getino M."/>
            <person name="Pursley I."/>
            <person name="Horton D.L."/>
            <person name="Alikhan N.F."/>
            <person name="Baker D."/>
            <person name="Gharbi K."/>
            <person name="Hall N."/>
            <person name="Watson M."/>
            <person name="Adriaenssens E.M."/>
            <person name="Foster-Nyarko E."/>
            <person name="Jarju S."/>
            <person name="Secka A."/>
            <person name="Antonio M."/>
            <person name="Oren A."/>
            <person name="Chaudhuri R.R."/>
            <person name="La Ragione R."/>
            <person name="Hildebrand F."/>
            <person name="Pallen M.J."/>
        </authorList>
    </citation>
    <scope>NUCLEOTIDE SEQUENCE</scope>
    <source>
        <strain evidence="2">ChiSxjej2B14-6234</strain>
    </source>
</reference>
<dbReference type="GO" id="GO:0003723">
    <property type="term" value="F:RNA binding"/>
    <property type="evidence" value="ECO:0007669"/>
    <property type="project" value="InterPro"/>
</dbReference>
<name>A0A9D0Z7N1_9FIRM</name>
<evidence type="ECO:0000313" key="3">
    <source>
        <dbReference type="Proteomes" id="UP000886887"/>
    </source>
</evidence>
<dbReference type="SMART" id="SM01012">
    <property type="entry name" value="ANTAR"/>
    <property type="match status" value="1"/>
</dbReference>
<feature type="domain" description="ANTAR" evidence="1">
    <location>
        <begin position="4"/>
        <end position="58"/>
    </location>
</feature>